<evidence type="ECO:0000313" key="7">
    <source>
        <dbReference type="Proteomes" id="UP001295740"/>
    </source>
</evidence>
<dbReference type="PANTHER" id="PTHR47685:SF1">
    <property type="entry name" value="MAGNESIUM TRANSPORT PROTEIN CORA"/>
    <property type="match status" value="1"/>
</dbReference>
<organism evidence="6 7">
    <name type="scientific">Anthostomella pinea</name>
    <dbReference type="NCBI Taxonomy" id="933095"/>
    <lineage>
        <taxon>Eukaryota</taxon>
        <taxon>Fungi</taxon>
        <taxon>Dikarya</taxon>
        <taxon>Ascomycota</taxon>
        <taxon>Pezizomycotina</taxon>
        <taxon>Sordariomycetes</taxon>
        <taxon>Xylariomycetidae</taxon>
        <taxon>Xylariales</taxon>
        <taxon>Xylariaceae</taxon>
        <taxon>Anthostomella</taxon>
    </lineage>
</organism>
<dbReference type="Pfam" id="PF01544">
    <property type="entry name" value="CorA"/>
    <property type="match status" value="1"/>
</dbReference>
<dbReference type="AlphaFoldDB" id="A0AAI8VFG9"/>
<dbReference type="GO" id="GO:0015095">
    <property type="term" value="F:magnesium ion transmembrane transporter activity"/>
    <property type="evidence" value="ECO:0007669"/>
    <property type="project" value="TreeGrafter"/>
</dbReference>
<keyword evidence="4 5" id="KW-0472">Membrane</keyword>
<dbReference type="Proteomes" id="UP001295740">
    <property type="component" value="Unassembled WGS sequence"/>
</dbReference>
<keyword evidence="2 5" id="KW-0812">Transmembrane</keyword>
<comment type="caution">
    <text evidence="6">The sequence shown here is derived from an EMBL/GenBank/DDBJ whole genome shotgun (WGS) entry which is preliminary data.</text>
</comment>
<evidence type="ECO:0000256" key="5">
    <source>
        <dbReference type="SAM" id="Phobius"/>
    </source>
</evidence>
<proteinExistence type="predicted"/>
<dbReference type="SUPFAM" id="SSF144083">
    <property type="entry name" value="Magnesium transport protein CorA, transmembrane region"/>
    <property type="match status" value="1"/>
</dbReference>
<keyword evidence="3 5" id="KW-1133">Transmembrane helix</keyword>
<dbReference type="Gene3D" id="1.20.58.340">
    <property type="entry name" value="Magnesium transport protein CorA, transmembrane region"/>
    <property type="match status" value="1"/>
</dbReference>
<evidence type="ECO:0000256" key="2">
    <source>
        <dbReference type="ARBA" id="ARBA00022692"/>
    </source>
</evidence>
<evidence type="ECO:0000256" key="4">
    <source>
        <dbReference type="ARBA" id="ARBA00023136"/>
    </source>
</evidence>
<evidence type="ECO:0000256" key="3">
    <source>
        <dbReference type="ARBA" id="ARBA00022989"/>
    </source>
</evidence>
<feature type="transmembrane region" description="Helical" evidence="5">
    <location>
        <begin position="446"/>
        <end position="468"/>
    </location>
</feature>
<keyword evidence="7" id="KW-1185">Reference proteome</keyword>
<dbReference type="InterPro" id="IPR002523">
    <property type="entry name" value="MgTranspt_CorA/ZnTranspt_ZntB"/>
</dbReference>
<reference evidence="6" key="1">
    <citation type="submission" date="2023-10" db="EMBL/GenBank/DDBJ databases">
        <authorList>
            <person name="Hackl T."/>
        </authorList>
    </citation>
    <scope>NUCLEOTIDE SEQUENCE</scope>
</reference>
<accession>A0AAI8VFG9</accession>
<sequence length="490" mass="55083">MGAGGIHKPGHHDLDYDPDQHVLVPIMQFEDGQPLNDSDVRVDGRFPGQTITVSLIAKSSSDDPANGVLSKSRLPGAVRLVHIPSNNMTWVEQAMASYYGEERPDLSRQRGTMATSQTAMLLRESHWRSQSYGLQMNPTSRFMRPFCDSVSTGYYTTLSSTRAKDRTQVVYRATTPEVGSHHRFNAETRQWEGHEYMWGDRGCRQCRTNIREVSRVVMVDQLWMWMLDNQTIVACFPRRYGTTGHDPSGVFEAVKARLSSGKPANSACDIALVIMDECSNTFFNRTKDYTGQPRVLDAFSEAIRGFTQKQTVEFGDSGTGSIEPEESTVNKAATLTLTLQYPIGQPVSKLDTFKQFIHHVLTILSKQIDLNQTEPAHLDRFKVGAEDLLRNVRDRVDYLEKLLKSASAAADVVKDLSQLRQQQDSVVQALQSVKLSKEGFNQGRTIMVFTVVTIIFSPLSFMSSIFGMKNAEFGDNQLTIEYQLKLTCMY</sequence>
<comment type="subcellular location">
    <subcellularLocation>
        <location evidence="1">Membrane</location>
        <topology evidence="1">Multi-pass membrane protein</topology>
    </subcellularLocation>
</comment>
<protein>
    <submittedName>
        <fullName evidence="6">Uu.00g108060.m01.CDS01</fullName>
    </submittedName>
</protein>
<dbReference type="EMBL" id="CAUWAG010000006">
    <property type="protein sequence ID" value="CAJ2503412.1"/>
    <property type="molecule type" value="Genomic_DNA"/>
</dbReference>
<dbReference type="PANTHER" id="PTHR47685">
    <property type="entry name" value="MAGNESIUM TRANSPORT PROTEIN CORA"/>
    <property type="match status" value="1"/>
</dbReference>
<gene>
    <name evidence="6" type="ORF">KHLLAP_LOCUS3880</name>
</gene>
<dbReference type="InterPro" id="IPR050829">
    <property type="entry name" value="CorA_MIT"/>
</dbReference>
<name>A0AAI8VFG9_9PEZI</name>
<dbReference type="GO" id="GO:0015087">
    <property type="term" value="F:cobalt ion transmembrane transporter activity"/>
    <property type="evidence" value="ECO:0007669"/>
    <property type="project" value="TreeGrafter"/>
</dbReference>
<evidence type="ECO:0000256" key="1">
    <source>
        <dbReference type="ARBA" id="ARBA00004141"/>
    </source>
</evidence>
<dbReference type="GO" id="GO:0016020">
    <property type="term" value="C:membrane"/>
    <property type="evidence" value="ECO:0007669"/>
    <property type="project" value="UniProtKB-SubCell"/>
</dbReference>
<dbReference type="InterPro" id="IPR045863">
    <property type="entry name" value="CorA_TM1_TM2"/>
</dbReference>
<evidence type="ECO:0000313" key="6">
    <source>
        <dbReference type="EMBL" id="CAJ2503412.1"/>
    </source>
</evidence>
<dbReference type="GO" id="GO:0015099">
    <property type="term" value="F:nickel cation transmembrane transporter activity"/>
    <property type="evidence" value="ECO:0007669"/>
    <property type="project" value="TreeGrafter"/>
</dbReference>